<feature type="modified residue" description="N6-(pyridoxal phosphate)lysine" evidence="2">
    <location>
        <position position="24"/>
    </location>
</feature>
<dbReference type="Gene3D" id="3.20.20.10">
    <property type="entry name" value="Alanine racemase"/>
    <property type="match status" value="1"/>
</dbReference>
<name>L0KVT6_METHD</name>
<feature type="domain" description="Alanine racemase N-terminal" evidence="3">
    <location>
        <begin position="4"/>
        <end position="214"/>
    </location>
</feature>
<dbReference type="SUPFAM" id="SSF51419">
    <property type="entry name" value="PLP-binding barrel"/>
    <property type="match status" value="1"/>
</dbReference>
<dbReference type="STRING" id="867904.Metho_1344"/>
<dbReference type="CDD" id="cd00635">
    <property type="entry name" value="PLPDE_III_YBL036c_like"/>
    <property type="match status" value="1"/>
</dbReference>
<evidence type="ECO:0000313" key="4">
    <source>
        <dbReference type="EMBL" id="AGB49562.1"/>
    </source>
</evidence>
<dbReference type="HOGENOM" id="CLU_059988_1_3_2"/>
<dbReference type="PIRSF" id="PIRSF004848">
    <property type="entry name" value="YBL036c_PLPDEIII"/>
    <property type="match status" value="1"/>
</dbReference>
<dbReference type="PANTHER" id="PTHR10146">
    <property type="entry name" value="PROLINE SYNTHETASE CO-TRANSCRIBED BACTERIAL HOMOLOG PROTEIN"/>
    <property type="match status" value="1"/>
</dbReference>
<reference evidence="5" key="1">
    <citation type="submission" date="2012-02" db="EMBL/GenBank/DDBJ databases">
        <title>Complete sequence of chromosome of Methanomethylovorans hollandica DSM 15978.</title>
        <authorList>
            <person name="Lucas S."/>
            <person name="Copeland A."/>
            <person name="Lapidus A."/>
            <person name="Glavina del Rio T."/>
            <person name="Dalin E."/>
            <person name="Tice H."/>
            <person name="Bruce D."/>
            <person name="Goodwin L."/>
            <person name="Pitluck S."/>
            <person name="Peters L."/>
            <person name="Mikhailova N."/>
            <person name="Held B."/>
            <person name="Kyrpides N."/>
            <person name="Mavromatis K."/>
            <person name="Ivanova N."/>
            <person name="Brettin T."/>
            <person name="Detter J.C."/>
            <person name="Han C."/>
            <person name="Larimer F."/>
            <person name="Land M."/>
            <person name="Hauser L."/>
            <person name="Markowitz V."/>
            <person name="Cheng J.-F."/>
            <person name="Hugenholtz P."/>
            <person name="Woyke T."/>
            <person name="Wu D."/>
            <person name="Spring S."/>
            <person name="Schroeder M."/>
            <person name="Brambilla E."/>
            <person name="Klenk H.-P."/>
            <person name="Eisen J.A."/>
        </authorList>
    </citation>
    <scope>NUCLEOTIDE SEQUENCE [LARGE SCALE GENOMIC DNA]</scope>
    <source>
        <strain evidence="5">DSM 15978 / NBRC 107637 / DMS1</strain>
    </source>
</reference>
<comment type="function">
    <text evidence="2">Pyridoxal 5'-phosphate (PLP)-binding protein, which is involved in PLP homeostasis.</text>
</comment>
<comment type="similarity">
    <text evidence="2">Belongs to the pyridoxal phosphate-binding protein YggS/PROSC family.</text>
</comment>
<evidence type="ECO:0000259" key="3">
    <source>
        <dbReference type="Pfam" id="PF01168"/>
    </source>
</evidence>
<dbReference type="OrthoDB" id="358993at2157"/>
<keyword evidence="5" id="KW-1185">Reference proteome</keyword>
<proteinExistence type="inferred from homology"/>
<evidence type="ECO:0000313" key="5">
    <source>
        <dbReference type="Proteomes" id="UP000010866"/>
    </source>
</evidence>
<dbReference type="HAMAP" id="MF_02087">
    <property type="entry name" value="PLP_homeostasis"/>
    <property type="match status" value="1"/>
</dbReference>
<dbReference type="EMBL" id="CP003362">
    <property type="protein sequence ID" value="AGB49562.1"/>
    <property type="molecule type" value="Genomic_DNA"/>
</dbReference>
<dbReference type="Proteomes" id="UP000010866">
    <property type="component" value="Chromosome"/>
</dbReference>
<accession>L0KVT6</accession>
<keyword evidence="1 2" id="KW-0663">Pyridoxal phosphate</keyword>
<evidence type="ECO:0000256" key="2">
    <source>
        <dbReference type="HAMAP-Rule" id="MF_02087"/>
    </source>
</evidence>
<dbReference type="Pfam" id="PF01168">
    <property type="entry name" value="Ala_racemase_N"/>
    <property type="match status" value="1"/>
</dbReference>
<dbReference type="InterPro" id="IPR001608">
    <property type="entry name" value="Ala_racemase_N"/>
</dbReference>
<dbReference type="InterPro" id="IPR029066">
    <property type="entry name" value="PLP-binding_barrel"/>
</dbReference>
<sequence length="216" mass="24594">MTVYENVKSILMEIGTTKLVCVTKTVDPAKINESIRAGATIIGESRVKEYEDKRDELLPCEKHLIGHLQSGKVKKAVEFFDVIQSVDSLKLIKEIDEKARARTKVQQVFLQVNIGSEPQKFGFAESEIPQMIAHIHELGNIHVQGLMCIPPFDTPEETRTYFRRMKNLFHALQQKNHDNIDIQELSMGMSNDYRIAIEEGATMVRIGSSIFGDRKY</sequence>
<dbReference type="NCBIfam" id="TIGR00044">
    <property type="entry name" value="YggS family pyridoxal phosphate-dependent enzyme"/>
    <property type="match status" value="1"/>
</dbReference>
<dbReference type="GeneID" id="14407153"/>
<gene>
    <name evidence="4" type="ordered locus">Metho_1344</name>
</gene>
<dbReference type="RefSeq" id="WP_015324728.1">
    <property type="nucleotide sequence ID" value="NC_019977.1"/>
</dbReference>
<organism evidence="4 5">
    <name type="scientific">Methanomethylovorans hollandica (strain DSM 15978 / NBRC 107637 / DMS1)</name>
    <dbReference type="NCBI Taxonomy" id="867904"/>
    <lineage>
        <taxon>Archaea</taxon>
        <taxon>Methanobacteriati</taxon>
        <taxon>Methanobacteriota</taxon>
        <taxon>Stenosarchaea group</taxon>
        <taxon>Methanomicrobia</taxon>
        <taxon>Methanosarcinales</taxon>
        <taxon>Methanosarcinaceae</taxon>
        <taxon>Methanomethylovorans</taxon>
    </lineage>
</organism>
<dbReference type="AlphaFoldDB" id="L0KVT6"/>
<dbReference type="FunFam" id="3.20.20.10:FF:000018">
    <property type="entry name" value="Pyridoxal phosphate homeostasis protein"/>
    <property type="match status" value="1"/>
</dbReference>
<dbReference type="GO" id="GO:0030170">
    <property type="term" value="F:pyridoxal phosphate binding"/>
    <property type="evidence" value="ECO:0007669"/>
    <property type="project" value="UniProtKB-UniRule"/>
</dbReference>
<dbReference type="KEGG" id="mhz:Metho_1344"/>
<dbReference type="PANTHER" id="PTHR10146:SF14">
    <property type="entry name" value="PYRIDOXAL PHOSPHATE HOMEOSTASIS PROTEIN"/>
    <property type="match status" value="1"/>
</dbReference>
<evidence type="ECO:0000256" key="1">
    <source>
        <dbReference type="ARBA" id="ARBA00022898"/>
    </source>
</evidence>
<protein>
    <recommendedName>
        <fullName evidence="2">Pyridoxal phosphate homeostasis protein</fullName>
        <shortName evidence="2">PLP homeostasis protein</shortName>
    </recommendedName>
</protein>
<dbReference type="InterPro" id="IPR011078">
    <property type="entry name" value="PyrdxlP_homeostasis"/>
</dbReference>